<reference evidence="2" key="1">
    <citation type="journal article" date="2009" name="Rice">
        <title>De Novo Next Generation Sequencing of Plant Genomes.</title>
        <authorList>
            <person name="Rounsley S."/>
            <person name="Marri P.R."/>
            <person name="Yu Y."/>
            <person name="He R."/>
            <person name="Sisneros N."/>
            <person name="Goicoechea J.L."/>
            <person name="Lee S.J."/>
            <person name="Angelova A."/>
            <person name="Kudrna D."/>
            <person name="Luo M."/>
            <person name="Affourtit J."/>
            <person name="Desany B."/>
            <person name="Knight J."/>
            <person name="Niazi F."/>
            <person name="Egholm M."/>
            <person name="Wing R.A."/>
        </authorList>
    </citation>
    <scope>NUCLEOTIDE SEQUENCE [LARGE SCALE GENOMIC DNA]</scope>
    <source>
        <strain evidence="2">cv. IRGC 105608</strain>
    </source>
</reference>
<dbReference type="EnsemblPlants" id="OBART02G10880.1">
    <property type="protein sequence ID" value="OBART02G10880.1"/>
    <property type="gene ID" value="OBART02G10880"/>
</dbReference>
<feature type="region of interest" description="Disordered" evidence="1">
    <location>
        <begin position="1"/>
        <end position="39"/>
    </location>
</feature>
<dbReference type="Proteomes" id="UP000026960">
    <property type="component" value="Chromosome 2"/>
</dbReference>
<evidence type="ECO:0000313" key="2">
    <source>
        <dbReference type="EnsemblPlants" id="OBART02G10880.1"/>
    </source>
</evidence>
<accession>A0A0D3F364</accession>
<keyword evidence="3" id="KW-1185">Reference proteome</keyword>
<reference evidence="2" key="2">
    <citation type="submission" date="2015-03" db="UniProtKB">
        <authorList>
            <consortium name="EnsemblPlants"/>
        </authorList>
    </citation>
    <scope>IDENTIFICATION</scope>
</reference>
<feature type="compositionally biased region" description="Basic and acidic residues" evidence="1">
    <location>
        <begin position="21"/>
        <end position="39"/>
    </location>
</feature>
<dbReference type="Gramene" id="OBART02G10880.1">
    <property type="protein sequence ID" value="OBART02G10880.1"/>
    <property type="gene ID" value="OBART02G10880"/>
</dbReference>
<name>A0A0D3F364_9ORYZ</name>
<protein>
    <submittedName>
        <fullName evidence="2">Uncharacterized protein</fullName>
    </submittedName>
</protein>
<evidence type="ECO:0000313" key="3">
    <source>
        <dbReference type="Proteomes" id="UP000026960"/>
    </source>
</evidence>
<proteinExistence type="predicted"/>
<evidence type="ECO:0000256" key="1">
    <source>
        <dbReference type="SAM" id="MobiDB-lite"/>
    </source>
</evidence>
<organism evidence="2">
    <name type="scientific">Oryza barthii</name>
    <dbReference type="NCBI Taxonomy" id="65489"/>
    <lineage>
        <taxon>Eukaryota</taxon>
        <taxon>Viridiplantae</taxon>
        <taxon>Streptophyta</taxon>
        <taxon>Embryophyta</taxon>
        <taxon>Tracheophyta</taxon>
        <taxon>Spermatophyta</taxon>
        <taxon>Magnoliopsida</taxon>
        <taxon>Liliopsida</taxon>
        <taxon>Poales</taxon>
        <taxon>Poaceae</taxon>
        <taxon>BOP clade</taxon>
        <taxon>Oryzoideae</taxon>
        <taxon>Oryzeae</taxon>
        <taxon>Oryzinae</taxon>
        <taxon>Oryza</taxon>
    </lineage>
</organism>
<dbReference type="AlphaFoldDB" id="A0A0D3F364"/>
<sequence length="159" mass="17230">MRCGFPFADSHSHWGRGARPQGERGGEGEGRGGDLGEKGGEAGGRTLVLCQLLAAGRMFRLAGFGRRHLPLHRVVATGGAKHGGLLGSEYPTTGPEDRNMMAVYCGDTTDMRLFQPSQEDVCNLRLEAACMPTMPEGILKQQMTSLCSMVDITFMNIWK</sequence>
<dbReference type="HOGENOM" id="CLU_1663431_0_0_1"/>
<dbReference type="PaxDb" id="65489-OBART02G10880.1"/>